<feature type="compositionally biased region" description="Low complexity" evidence="1">
    <location>
        <begin position="88"/>
        <end position="100"/>
    </location>
</feature>
<name>A0ABU3RSA8_9MICO</name>
<feature type="transmembrane region" description="Helical" evidence="2">
    <location>
        <begin position="277"/>
        <end position="299"/>
    </location>
</feature>
<keyword evidence="4" id="KW-1185">Reference proteome</keyword>
<protein>
    <submittedName>
        <fullName evidence="3">Uncharacterized protein</fullName>
    </submittedName>
</protein>
<gene>
    <name evidence="3" type="ORF">RWH43_03340</name>
</gene>
<dbReference type="EMBL" id="JAWDIU010000001">
    <property type="protein sequence ID" value="MDU0325786.1"/>
    <property type="molecule type" value="Genomic_DNA"/>
</dbReference>
<evidence type="ECO:0000313" key="3">
    <source>
        <dbReference type="EMBL" id="MDU0325786.1"/>
    </source>
</evidence>
<organism evidence="3 4">
    <name type="scientific">Microbacterium algihabitans</name>
    <dbReference type="NCBI Taxonomy" id="3075992"/>
    <lineage>
        <taxon>Bacteria</taxon>
        <taxon>Bacillati</taxon>
        <taxon>Actinomycetota</taxon>
        <taxon>Actinomycetes</taxon>
        <taxon>Micrococcales</taxon>
        <taxon>Microbacteriaceae</taxon>
        <taxon>Microbacterium</taxon>
    </lineage>
</organism>
<dbReference type="RefSeq" id="WP_316000655.1">
    <property type="nucleotide sequence ID" value="NZ_JAWDIU010000001.1"/>
</dbReference>
<keyword evidence="2" id="KW-0812">Transmembrane</keyword>
<comment type="caution">
    <text evidence="3">The sequence shown here is derived from an EMBL/GenBank/DDBJ whole genome shotgun (WGS) entry which is preliminary data.</text>
</comment>
<reference evidence="3 4" key="1">
    <citation type="submission" date="2023-09" db="EMBL/GenBank/DDBJ databases">
        <title>Microbacterium fusihabitans sp. nov., Microbacterium phycihabitans sp. nov., and Microbacterium cervinum sp. nov., isolated from dried seaweeds of beach.</title>
        <authorList>
            <person name="Lee S.D."/>
        </authorList>
    </citation>
    <scope>NUCLEOTIDE SEQUENCE [LARGE SCALE GENOMIC DNA]</scope>
    <source>
        <strain evidence="3 4">KSW2-21</strain>
    </source>
</reference>
<evidence type="ECO:0000256" key="1">
    <source>
        <dbReference type="SAM" id="MobiDB-lite"/>
    </source>
</evidence>
<feature type="region of interest" description="Disordered" evidence="1">
    <location>
        <begin position="47"/>
        <end position="225"/>
    </location>
</feature>
<sequence length="300" mass="31456">MSGPNDRPDDPDEVTLWAGRLRAWPTPPAHDDAAAVEVDDDTVRVHAAGPEVEPDTEPDADTVLSGGARAADDTVVSTRDDDGIGTTAPRRAARPSAAAPDLDDETIRRPASPAVPDLDDATVRRAPAGVDRVDDETIRRPAPPALSDLDDQTIRRRAPAAATDLDEATRRRPGLESAGVDEDTRPRAAPARGDDDTAAGSRRSRREAASRPGPSEAPLPPVVSREAHVPTALRSDVYAPRTDGPVRVERALPVPRASASDASVVRPRSERRGTGRLVVLALVVVVIVAAAVVGGALLLG</sequence>
<dbReference type="Proteomes" id="UP001256673">
    <property type="component" value="Unassembled WGS sequence"/>
</dbReference>
<evidence type="ECO:0000256" key="2">
    <source>
        <dbReference type="SAM" id="Phobius"/>
    </source>
</evidence>
<evidence type="ECO:0000313" key="4">
    <source>
        <dbReference type="Proteomes" id="UP001256673"/>
    </source>
</evidence>
<accession>A0ABU3RSA8</accession>
<keyword evidence="2" id="KW-1133">Transmembrane helix</keyword>
<proteinExistence type="predicted"/>
<keyword evidence="2" id="KW-0472">Membrane</keyword>